<feature type="compositionally biased region" description="Acidic residues" evidence="5">
    <location>
        <begin position="231"/>
        <end position="241"/>
    </location>
</feature>
<evidence type="ECO:0000256" key="2">
    <source>
        <dbReference type="ARBA" id="ARBA00022525"/>
    </source>
</evidence>
<feature type="domain" description="Gram-positive cocci surface proteins LPxTG" evidence="7">
    <location>
        <begin position="264"/>
        <end position="295"/>
    </location>
</feature>
<evidence type="ECO:0000256" key="1">
    <source>
        <dbReference type="ARBA" id="ARBA00022512"/>
    </source>
</evidence>
<evidence type="ECO:0000313" key="8">
    <source>
        <dbReference type="EMBL" id="MBF4809307.1"/>
    </source>
</evidence>
<evidence type="ECO:0000256" key="3">
    <source>
        <dbReference type="ARBA" id="ARBA00022729"/>
    </source>
</evidence>
<evidence type="ECO:0000256" key="6">
    <source>
        <dbReference type="SAM" id="SignalP"/>
    </source>
</evidence>
<keyword evidence="3 6" id="KW-0732">Signal</keyword>
<dbReference type="EMBL" id="JABZGT010000188">
    <property type="protein sequence ID" value="MBF4809307.1"/>
    <property type="molecule type" value="Genomic_DNA"/>
</dbReference>
<name>A0A930W4V1_9ACTN</name>
<proteinExistence type="predicted"/>
<gene>
    <name evidence="8" type="ORF">HXK23_03680</name>
</gene>
<dbReference type="Pfam" id="PF00746">
    <property type="entry name" value="Gram_pos_anchor"/>
    <property type="match status" value="1"/>
</dbReference>
<evidence type="ECO:0000313" key="9">
    <source>
        <dbReference type="Proteomes" id="UP000772566"/>
    </source>
</evidence>
<feature type="chain" id="PRO_5037325803" evidence="6">
    <location>
        <begin position="35"/>
        <end position="298"/>
    </location>
</feature>
<evidence type="ECO:0000259" key="7">
    <source>
        <dbReference type="Pfam" id="PF00746"/>
    </source>
</evidence>
<sequence length="298" mass="31436">MSKYFHNSTKLLIISGALAGALVFSSTFSSLALAEGTEVTEATATTVTTATNDAAEATVTAETTVSTESSATTEAATAAETTTTTETTTSAEAAANTTSTDDNGATIVRFYDPAVGWNTRINLVVGAYGTQYNGNAYIPATISDDHKSFTFDGNIQRDGYTLVGYSSETLLGNQRDNATPDQSMPYTVDANGFVHVNFADITAWSVTDDLRDDTTTYYYFFAPLWAPNPEPEPEPEPEPQPEPEPTPVVPASDATQTPAPRREKSVLPNTGDASSVAGIVAAAGTTLVALGLRKKMQQ</sequence>
<dbReference type="NCBIfam" id="TIGR01167">
    <property type="entry name" value="LPXTG_anchor"/>
    <property type="match status" value="1"/>
</dbReference>
<keyword evidence="2" id="KW-0964">Secreted</keyword>
<evidence type="ECO:0000256" key="4">
    <source>
        <dbReference type="ARBA" id="ARBA00023088"/>
    </source>
</evidence>
<accession>A0A930W4V1</accession>
<comment type="caution">
    <text evidence="8">The sequence shown here is derived from an EMBL/GenBank/DDBJ whole genome shotgun (WGS) entry which is preliminary data.</text>
</comment>
<feature type="signal peptide" evidence="6">
    <location>
        <begin position="1"/>
        <end position="34"/>
    </location>
</feature>
<feature type="region of interest" description="Disordered" evidence="5">
    <location>
        <begin position="227"/>
        <end position="275"/>
    </location>
</feature>
<feature type="region of interest" description="Disordered" evidence="5">
    <location>
        <begin position="61"/>
        <end position="98"/>
    </location>
</feature>
<dbReference type="Proteomes" id="UP000772566">
    <property type="component" value="Unassembled WGS sequence"/>
</dbReference>
<organism evidence="8 9">
    <name type="scientific">Lancefieldella parvula</name>
    <dbReference type="NCBI Taxonomy" id="1382"/>
    <lineage>
        <taxon>Bacteria</taxon>
        <taxon>Bacillati</taxon>
        <taxon>Actinomycetota</taxon>
        <taxon>Coriobacteriia</taxon>
        <taxon>Coriobacteriales</taxon>
        <taxon>Atopobiaceae</taxon>
        <taxon>Lancefieldella</taxon>
    </lineage>
</organism>
<evidence type="ECO:0000256" key="5">
    <source>
        <dbReference type="SAM" id="MobiDB-lite"/>
    </source>
</evidence>
<keyword evidence="4" id="KW-0572">Peptidoglycan-anchor</keyword>
<keyword evidence="1" id="KW-0134">Cell wall</keyword>
<dbReference type="InterPro" id="IPR019931">
    <property type="entry name" value="LPXTG_anchor"/>
</dbReference>
<reference evidence="8" key="1">
    <citation type="submission" date="2020-04" db="EMBL/GenBank/DDBJ databases">
        <title>Deep metagenomics examines the oral microbiome during advanced dental caries in children, revealing novel taxa and co-occurrences with host molecules.</title>
        <authorList>
            <person name="Baker J.L."/>
            <person name="Morton J.T."/>
            <person name="Dinis M."/>
            <person name="Alvarez R."/>
            <person name="Tran N.C."/>
            <person name="Knight R."/>
            <person name="Edlund A."/>
        </authorList>
    </citation>
    <scope>NUCLEOTIDE SEQUENCE</scope>
    <source>
        <strain evidence="8">JCVI_22A_bin.2</strain>
    </source>
</reference>
<protein>
    <submittedName>
        <fullName evidence="8">LPXTG cell wall anchor domain-containing protein</fullName>
    </submittedName>
</protein>
<dbReference type="AlphaFoldDB" id="A0A930W4V1"/>